<organism evidence="2 3">
    <name type="scientific">Pipistrellus nathusii</name>
    <name type="common">Nathusius' pipistrelle</name>
    <dbReference type="NCBI Taxonomy" id="59473"/>
    <lineage>
        <taxon>Eukaryota</taxon>
        <taxon>Metazoa</taxon>
        <taxon>Chordata</taxon>
        <taxon>Craniata</taxon>
        <taxon>Vertebrata</taxon>
        <taxon>Euteleostomi</taxon>
        <taxon>Mammalia</taxon>
        <taxon>Eutheria</taxon>
        <taxon>Laurasiatheria</taxon>
        <taxon>Chiroptera</taxon>
        <taxon>Yangochiroptera</taxon>
        <taxon>Vespertilionidae</taxon>
        <taxon>Pipistrellus</taxon>
    </lineage>
</organism>
<sequence length="132" mass="13866">MALNGASLSAGDRGDTMAHRPPRDSFSPPASALARVSGDSALVATHPGLPPRRATRPSVRTESRRAPGRGWNPPRAGKGRDPDGGRRSCAARFCPYPAPGADRDLLRSARRCAGDPTPVITARIPPRPSISV</sequence>
<dbReference type="Proteomes" id="UP001314169">
    <property type="component" value="Chromosome 9"/>
</dbReference>
<reference evidence="2" key="1">
    <citation type="submission" date="2023-12" db="EMBL/GenBank/DDBJ databases">
        <authorList>
            <person name="Brown T."/>
        </authorList>
    </citation>
    <scope>NUCLEOTIDE SEQUENCE</scope>
</reference>
<dbReference type="InterPro" id="IPR031487">
    <property type="entry name" value="DUF4687"/>
</dbReference>
<evidence type="ECO:0000256" key="1">
    <source>
        <dbReference type="SAM" id="MobiDB-lite"/>
    </source>
</evidence>
<evidence type="ECO:0000313" key="2">
    <source>
        <dbReference type="EMBL" id="CAK6448753.1"/>
    </source>
</evidence>
<keyword evidence="3" id="KW-1185">Reference proteome</keyword>
<gene>
    <name evidence="2" type="ORF">MPIPNATIZW_LOCUS17059</name>
</gene>
<feature type="compositionally biased region" description="Basic and acidic residues" evidence="1">
    <location>
        <begin position="12"/>
        <end position="23"/>
    </location>
</feature>
<dbReference type="Pfam" id="PF15747">
    <property type="entry name" value="DUF4687"/>
    <property type="match status" value="1"/>
</dbReference>
<evidence type="ECO:0000313" key="3">
    <source>
        <dbReference type="Proteomes" id="UP001314169"/>
    </source>
</evidence>
<dbReference type="PANTHER" id="PTHR16445">
    <property type="entry name" value="SIMILAR TO HYPOTHETICAL PROTEIN FLJ20010"/>
    <property type="match status" value="1"/>
</dbReference>
<protein>
    <submittedName>
        <fullName evidence="2">Uncharacterized protein</fullName>
    </submittedName>
</protein>
<dbReference type="PANTHER" id="PTHR16445:SF0">
    <property type="entry name" value="GENE 5617-RELATED"/>
    <property type="match status" value="1"/>
</dbReference>
<proteinExistence type="predicted"/>
<name>A0ABP0AFP7_PIPNA</name>
<feature type="region of interest" description="Disordered" evidence="1">
    <location>
        <begin position="1"/>
        <end position="89"/>
    </location>
</feature>
<accession>A0ABP0AFP7</accession>
<dbReference type="EMBL" id="OY882866">
    <property type="protein sequence ID" value="CAK6448753.1"/>
    <property type="molecule type" value="Genomic_DNA"/>
</dbReference>